<dbReference type="PANTHER" id="PTHR37984">
    <property type="entry name" value="PROTEIN CBG26694"/>
    <property type="match status" value="1"/>
</dbReference>
<dbReference type="GO" id="GO:0015074">
    <property type="term" value="P:DNA integration"/>
    <property type="evidence" value="ECO:0007669"/>
    <property type="project" value="InterPro"/>
</dbReference>
<dbReference type="Gene3D" id="3.30.420.10">
    <property type="entry name" value="Ribonuclease H-like superfamily/Ribonuclease H"/>
    <property type="match status" value="1"/>
</dbReference>
<dbReference type="InterPro" id="IPR012337">
    <property type="entry name" value="RNaseH-like_sf"/>
</dbReference>
<dbReference type="EMBL" id="VJMJ01000362">
    <property type="protein sequence ID" value="KAF0721832.1"/>
    <property type="molecule type" value="Genomic_DNA"/>
</dbReference>
<proteinExistence type="predicted"/>
<dbReference type="VEuPathDB" id="FungiDB:AeMF1_018616"/>
<dbReference type="InterPro" id="IPR001584">
    <property type="entry name" value="Integrase_cat-core"/>
</dbReference>
<protein>
    <recommendedName>
        <fullName evidence="1">Integrase catalytic domain-containing protein</fullName>
    </recommendedName>
</protein>
<dbReference type="AlphaFoldDB" id="A0A6G0W5T9"/>
<dbReference type="InterPro" id="IPR036397">
    <property type="entry name" value="RNaseH_sf"/>
</dbReference>
<dbReference type="Proteomes" id="UP000481153">
    <property type="component" value="Unassembled WGS sequence"/>
</dbReference>
<comment type="caution">
    <text evidence="2">The sequence shown here is derived from an EMBL/GenBank/DDBJ whole genome shotgun (WGS) entry which is preliminary data.</text>
</comment>
<name>A0A6G0W5T9_9STRA</name>
<evidence type="ECO:0000259" key="1">
    <source>
        <dbReference type="PROSITE" id="PS50994"/>
    </source>
</evidence>
<dbReference type="PROSITE" id="PS50994">
    <property type="entry name" value="INTEGRASE"/>
    <property type="match status" value="1"/>
</dbReference>
<dbReference type="InterPro" id="IPR050951">
    <property type="entry name" value="Retrovirus_Pol_polyprotein"/>
</dbReference>
<keyword evidence="3" id="KW-1185">Reference proteome</keyword>
<dbReference type="SUPFAM" id="SSF53098">
    <property type="entry name" value="Ribonuclease H-like"/>
    <property type="match status" value="1"/>
</dbReference>
<dbReference type="GO" id="GO:0003676">
    <property type="term" value="F:nucleic acid binding"/>
    <property type="evidence" value="ECO:0007669"/>
    <property type="project" value="InterPro"/>
</dbReference>
<gene>
    <name evidence="2" type="ORF">Ae201684_018868</name>
</gene>
<reference evidence="2 3" key="1">
    <citation type="submission" date="2019-07" db="EMBL/GenBank/DDBJ databases">
        <title>Genomics analysis of Aphanomyces spp. identifies a new class of oomycete effector associated with host adaptation.</title>
        <authorList>
            <person name="Gaulin E."/>
        </authorList>
    </citation>
    <scope>NUCLEOTIDE SEQUENCE [LARGE SCALE GENOMIC DNA]</scope>
    <source>
        <strain evidence="2 3">ATCC 201684</strain>
    </source>
</reference>
<dbReference type="PANTHER" id="PTHR37984:SF12">
    <property type="entry name" value="RIBONUCLEASE H"/>
    <property type="match status" value="1"/>
</dbReference>
<organism evidence="2 3">
    <name type="scientific">Aphanomyces euteiches</name>
    <dbReference type="NCBI Taxonomy" id="100861"/>
    <lineage>
        <taxon>Eukaryota</taxon>
        <taxon>Sar</taxon>
        <taxon>Stramenopiles</taxon>
        <taxon>Oomycota</taxon>
        <taxon>Saprolegniomycetes</taxon>
        <taxon>Saprolegniales</taxon>
        <taxon>Verrucalvaceae</taxon>
        <taxon>Aphanomyces</taxon>
    </lineage>
</organism>
<sequence length="227" mass="25497">MSGFVQLYASETADAAATAKSLMPWFTTFGCVDTWVSDGGSHFKNEVIEKVRKMVGAHHHITTAYSPWANGTVEVVNRLILRTTRALLSEMKLHADEWPLVLPLVQEALNHQPDDRLGGVAHITAFTGLTAKTPMAGFVHPITKEIYTIDWLDGARRTYLGELRSAMDVLHRDVAKHIEKLRQQHVDDAIGKRKSSFLDSPLEILYWLEVLSKSRPSWPCTGEDHIK</sequence>
<evidence type="ECO:0000313" key="3">
    <source>
        <dbReference type="Proteomes" id="UP000481153"/>
    </source>
</evidence>
<evidence type="ECO:0000313" key="2">
    <source>
        <dbReference type="EMBL" id="KAF0721832.1"/>
    </source>
</evidence>
<accession>A0A6G0W5T9</accession>
<feature type="domain" description="Integrase catalytic" evidence="1">
    <location>
        <begin position="1"/>
        <end position="142"/>
    </location>
</feature>